<feature type="chain" id="PRO_5011673731" description="Curli production assembly/transport component CsgG" evidence="1">
    <location>
        <begin position="26"/>
        <end position="228"/>
    </location>
</feature>
<dbReference type="AlphaFoldDB" id="A0A1H3YYU3"/>
<sequence>MHYPPLNRLMQVGLLTLCVNSAALAQGGFLGIGGDKQIPSVTLAPAEVAVDVPTPVQGNNLALLLAQAGSGNGLSALKEEAGRQFSIQLQRELHGQLEELLADEGVPLVQQNGQLTLYSFFDVSVSKQLSDLKNSGKYELERGTLTLSGDFHYRLQNAAGTTAHEQRIDIAELRVKEKYRVKTPLGGGEVDDTTDAAIEEALVEMVERVLDRIEDELEPEQLRALAAL</sequence>
<keyword evidence="1" id="KW-0732">Signal</keyword>
<dbReference type="OrthoDB" id="5733793at2"/>
<name>A0A1H3YYU3_9GAMM</name>
<evidence type="ECO:0000256" key="1">
    <source>
        <dbReference type="SAM" id="SignalP"/>
    </source>
</evidence>
<evidence type="ECO:0008006" key="4">
    <source>
        <dbReference type="Google" id="ProtNLM"/>
    </source>
</evidence>
<keyword evidence="3" id="KW-1185">Reference proteome</keyword>
<evidence type="ECO:0000313" key="3">
    <source>
        <dbReference type="Proteomes" id="UP000198658"/>
    </source>
</evidence>
<proteinExistence type="predicted"/>
<accession>A0A1H3YYU3</accession>
<dbReference type="STRING" id="658218.SAMN05216562_2077"/>
<gene>
    <name evidence="2" type="ORF">SAMN05216562_2077</name>
</gene>
<evidence type="ECO:0000313" key="2">
    <source>
        <dbReference type="EMBL" id="SEA16763.1"/>
    </source>
</evidence>
<dbReference type="RefSeq" id="WP_139304858.1">
    <property type="nucleotide sequence ID" value="NZ_FNQO01000002.1"/>
</dbReference>
<dbReference type="Proteomes" id="UP000198658">
    <property type="component" value="Unassembled WGS sequence"/>
</dbReference>
<feature type="signal peptide" evidence="1">
    <location>
        <begin position="1"/>
        <end position="25"/>
    </location>
</feature>
<dbReference type="EMBL" id="FNQO01000002">
    <property type="protein sequence ID" value="SEA16763.1"/>
    <property type="molecule type" value="Genomic_DNA"/>
</dbReference>
<reference evidence="3" key="1">
    <citation type="submission" date="2016-10" db="EMBL/GenBank/DDBJ databases">
        <authorList>
            <person name="Varghese N."/>
            <person name="Submissions S."/>
        </authorList>
    </citation>
    <scope>NUCLEOTIDE SEQUENCE [LARGE SCALE GENOMIC DNA]</scope>
    <source>
        <strain evidence="3">CGMCC 1.10657</strain>
    </source>
</reference>
<protein>
    <recommendedName>
        <fullName evidence="4">Curli production assembly/transport component CsgG</fullName>
    </recommendedName>
</protein>
<organism evidence="2 3">
    <name type="scientific">Microbulbifer marinus</name>
    <dbReference type="NCBI Taxonomy" id="658218"/>
    <lineage>
        <taxon>Bacteria</taxon>
        <taxon>Pseudomonadati</taxon>
        <taxon>Pseudomonadota</taxon>
        <taxon>Gammaproteobacteria</taxon>
        <taxon>Cellvibrionales</taxon>
        <taxon>Microbulbiferaceae</taxon>
        <taxon>Microbulbifer</taxon>
    </lineage>
</organism>